<feature type="region of interest" description="Disordered" evidence="1">
    <location>
        <begin position="1"/>
        <end position="54"/>
    </location>
</feature>
<dbReference type="CDD" id="cd14326">
    <property type="entry name" value="UBA_UBL7"/>
    <property type="match status" value="1"/>
</dbReference>
<reference evidence="4 5" key="1">
    <citation type="submission" date="2024-11" db="EMBL/GenBank/DDBJ databases">
        <title>Chromosome-level genome assembly of the freshwater bivalve Anodonta woodiana.</title>
        <authorList>
            <person name="Chen X."/>
        </authorList>
    </citation>
    <scope>NUCLEOTIDE SEQUENCE [LARGE SCALE GENOMIC DNA]</scope>
    <source>
        <strain evidence="4">MN2024</strain>
        <tissue evidence="4">Gills</tissue>
    </source>
</reference>
<dbReference type="SUPFAM" id="SSF46934">
    <property type="entry name" value="UBA-like"/>
    <property type="match status" value="1"/>
</dbReference>
<keyword evidence="5" id="KW-1185">Reference proteome</keyword>
<feature type="region of interest" description="Disordered" evidence="1">
    <location>
        <begin position="295"/>
        <end position="314"/>
    </location>
</feature>
<evidence type="ECO:0000259" key="3">
    <source>
        <dbReference type="PROSITE" id="PS50053"/>
    </source>
</evidence>
<dbReference type="Gene3D" id="1.10.8.10">
    <property type="entry name" value="DNA helicase RuvA subunit, C-terminal domain"/>
    <property type="match status" value="1"/>
</dbReference>
<evidence type="ECO:0000256" key="1">
    <source>
        <dbReference type="SAM" id="MobiDB-lite"/>
    </source>
</evidence>
<dbReference type="PANTHER" id="PTHR10677">
    <property type="entry name" value="UBIQUILIN"/>
    <property type="match status" value="1"/>
</dbReference>
<feature type="compositionally biased region" description="Polar residues" evidence="1">
    <location>
        <begin position="297"/>
        <end position="308"/>
    </location>
</feature>
<dbReference type="Pfam" id="PF00240">
    <property type="entry name" value="ubiquitin"/>
    <property type="match status" value="1"/>
</dbReference>
<proteinExistence type="predicted"/>
<dbReference type="PANTHER" id="PTHR10677:SF25">
    <property type="entry name" value="UBIQUITIN-LIKE PROTEIN 7"/>
    <property type="match status" value="1"/>
</dbReference>
<feature type="domain" description="Ubiquitin-like" evidence="3">
    <location>
        <begin position="61"/>
        <end position="136"/>
    </location>
</feature>
<evidence type="ECO:0000313" key="5">
    <source>
        <dbReference type="Proteomes" id="UP001634394"/>
    </source>
</evidence>
<feature type="compositionally biased region" description="Polar residues" evidence="1">
    <location>
        <begin position="16"/>
        <end position="27"/>
    </location>
</feature>
<organism evidence="4 5">
    <name type="scientific">Sinanodonta woodiana</name>
    <name type="common">Chinese pond mussel</name>
    <name type="synonym">Anodonta woodiana</name>
    <dbReference type="NCBI Taxonomy" id="1069815"/>
    <lineage>
        <taxon>Eukaryota</taxon>
        <taxon>Metazoa</taxon>
        <taxon>Spiralia</taxon>
        <taxon>Lophotrochozoa</taxon>
        <taxon>Mollusca</taxon>
        <taxon>Bivalvia</taxon>
        <taxon>Autobranchia</taxon>
        <taxon>Heteroconchia</taxon>
        <taxon>Palaeoheterodonta</taxon>
        <taxon>Unionida</taxon>
        <taxon>Unionoidea</taxon>
        <taxon>Unionidae</taxon>
        <taxon>Unioninae</taxon>
        <taxon>Sinanodonta</taxon>
    </lineage>
</organism>
<dbReference type="InterPro" id="IPR015940">
    <property type="entry name" value="UBA"/>
</dbReference>
<dbReference type="EMBL" id="JBJQND010000009">
    <property type="protein sequence ID" value="KAL3865640.1"/>
    <property type="molecule type" value="Genomic_DNA"/>
</dbReference>
<dbReference type="AlphaFoldDB" id="A0ABD3VVL6"/>
<dbReference type="PROSITE" id="PS50053">
    <property type="entry name" value="UBIQUITIN_2"/>
    <property type="match status" value="1"/>
</dbReference>
<dbReference type="InterPro" id="IPR047878">
    <property type="entry name" value="UBL7_UBA"/>
</dbReference>
<dbReference type="InterPro" id="IPR009060">
    <property type="entry name" value="UBA-like_sf"/>
</dbReference>
<dbReference type="Gene3D" id="3.10.20.90">
    <property type="entry name" value="Phosphatidylinositol 3-kinase Catalytic Subunit, Chain A, domain 1"/>
    <property type="match status" value="1"/>
</dbReference>
<dbReference type="SUPFAM" id="SSF54236">
    <property type="entry name" value="Ubiquitin-like"/>
    <property type="match status" value="1"/>
</dbReference>
<protein>
    <recommendedName>
        <fullName evidence="6">Ubiquitin-like protein 7</fullName>
    </recommendedName>
</protein>
<evidence type="ECO:0000259" key="2">
    <source>
        <dbReference type="PROSITE" id="PS50030"/>
    </source>
</evidence>
<accession>A0ABD3VVL6</accession>
<dbReference type="InterPro" id="IPR000626">
    <property type="entry name" value="Ubiquitin-like_dom"/>
</dbReference>
<dbReference type="InterPro" id="IPR015496">
    <property type="entry name" value="Ubiquilin"/>
</dbReference>
<dbReference type="InterPro" id="IPR029071">
    <property type="entry name" value="Ubiquitin-like_domsf"/>
</dbReference>
<dbReference type="Pfam" id="PF00627">
    <property type="entry name" value="UBA"/>
    <property type="match status" value="1"/>
</dbReference>
<name>A0ABD3VVL6_SINWO</name>
<dbReference type="Proteomes" id="UP001634394">
    <property type="component" value="Unassembled WGS sequence"/>
</dbReference>
<dbReference type="SMART" id="SM00165">
    <property type="entry name" value="UBA"/>
    <property type="match status" value="1"/>
</dbReference>
<dbReference type="CDD" id="cd17039">
    <property type="entry name" value="Ubl_ubiquitin_like"/>
    <property type="match status" value="1"/>
</dbReference>
<dbReference type="EMBL" id="JBJQND010000009">
    <property type="protein sequence ID" value="KAL3865641.1"/>
    <property type="molecule type" value="Genomic_DNA"/>
</dbReference>
<sequence>MGAVVSSDITLRPPIRTTQMNKPNNRVATVKPDTSRSSGVPLTSRRNEQSTTRRTKVMASLNVCDRTVSGKSNRFVVDCVKLSGNVSDLKSELTLKLNLPISDIDLIYCGQSMKDGETLETYGLKSGSTIYALAQKIPLEEKPAPMSEMVLRSLITSLQSALLNPVYRSTVERMLNDPESLENIITASPGLENDPVALSMLQDPELLAILGHPGNLRRVVDAHPAFTQAAQVVCAAVTEEGARDEGIRMSTGTYSIDQMSDEEDTTTGPTVSFSDGGMGRPGITASQLAAALAAATGSPSIQGPSSRQSESRPLAPPVITTDFFQQAIRHAQNAAMQTQVQQMREMGIEDEAVARHALQATNGDMQAAIDLIFGGVFE</sequence>
<evidence type="ECO:0000313" key="4">
    <source>
        <dbReference type="EMBL" id="KAL3865641.1"/>
    </source>
</evidence>
<dbReference type="PROSITE" id="PS50030">
    <property type="entry name" value="UBA"/>
    <property type="match status" value="1"/>
</dbReference>
<feature type="domain" description="UBA" evidence="2">
    <location>
        <begin position="334"/>
        <end position="375"/>
    </location>
</feature>
<gene>
    <name evidence="4" type="ORF">ACJMK2_043010</name>
</gene>
<comment type="caution">
    <text evidence="4">The sequence shown here is derived from an EMBL/GenBank/DDBJ whole genome shotgun (WGS) entry which is preliminary data.</text>
</comment>
<evidence type="ECO:0008006" key="6">
    <source>
        <dbReference type="Google" id="ProtNLM"/>
    </source>
</evidence>